<evidence type="ECO:0000256" key="5">
    <source>
        <dbReference type="PIRSR" id="PIRSR600821-50"/>
    </source>
</evidence>
<dbReference type="GO" id="GO:0005829">
    <property type="term" value="C:cytosol"/>
    <property type="evidence" value="ECO:0007669"/>
    <property type="project" value="TreeGrafter"/>
</dbReference>
<dbReference type="GO" id="GO:0030632">
    <property type="term" value="P:D-alanine biosynthetic process"/>
    <property type="evidence" value="ECO:0007669"/>
    <property type="project" value="UniProtKB-UniRule"/>
</dbReference>
<dbReference type="Pfam" id="PF00842">
    <property type="entry name" value="Ala_racemase_C"/>
    <property type="match status" value="1"/>
</dbReference>
<dbReference type="GO" id="GO:0030170">
    <property type="term" value="F:pyridoxal phosphate binding"/>
    <property type="evidence" value="ECO:0007669"/>
    <property type="project" value="UniProtKB-UniRule"/>
</dbReference>
<gene>
    <name evidence="8" type="ORF">C7460_115115</name>
</gene>
<dbReference type="CDD" id="cd00430">
    <property type="entry name" value="PLPDE_III_AR"/>
    <property type="match status" value="1"/>
</dbReference>
<keyword evidence="9" id="KW-1185">Reference proteome</keyword>
<dbReference type="InterPro" id="IPR029066">
    <property type="entry name" value="PLP-binding_barrel"/>
</dbReference>
<dbReference type="SMART" id="SM01005">
    <property type="entry name" value="Ala_racemase_C"/>
    <property type="match status" value="1"/>
</dbReference>
<dbReference type="EC" id="5.1.1.1" evidence="4"/>
<evidence type="ECO:0000256" key="6">
    <source>
        <dbReference type="PIRSR" id="PIRSR600821-52"/>
    </source>
</evidence>
<dbReference type="InterPro" id="IPR001608">
    <property type="entry name" value="Ala_racemase_N"/>
</dbReference>
<organism evidence="8 9">
    <name type="scientific">Marinoscillum furvescens DSM 4134</name>
    <dbReference type="NCBI Taxonomy" id="1122208"/>
    <lineage>
        <taxon>Bacteria</taxon>
        <taxon>Pseudomonadati</taxon>
        <taxon>Bacteroidota</taxon>
        <taxon>Cytophagia</taxon>
        <taxon>Cytophagales</taxon>
        <taxon>Reichenbachiellaceae</taxon>
        <taxon>Marinoscillum</taxon>
    </lineage>
</organism>
<dbReference type="PANTHER" id="PTHR30511:SF0">
    <property type="entry name" value="ALANINE RACEMASE, CATABOLIC-RELATED"/>
    <property type="match status" value="1"/>
</dbReference>
<evidence type="ECO:0000256" key="4">
    <source>
        <dbReference type="HAMAP-Rule" id="MF_01201"/>
    </source>
</evidence>
<feature type="domain" description="Alanine racemase C-terminal" evidence="7">
    <location>
        <begin position="254"/>
        <end position="382"/>
    </location>
</feature>
<evidence type="ECO:0000256" key="2">
    <source>
        <dbReference type="ARBA" id="ARBA00022898"/>
    </source>
</evidence>
<dbReference type="NCBIfam" id="TIGR00492">
    <property type="entry name" value="alr"/>
    <property type="match status" value="1"/>
</dbReference>
<evidence type="ECO:0000256" key="3">
    <source>
        <dbReference type="ARBA" id="ARBA00023235"/>
    </source>
</evidence>
<comment type="caution">
    <text evidence="8">The sequence shown here is derived from an EMBL/GenBank/DDBJ whole genome shotgun (WGS) entry which is preliminary data.</text>
</comment>
<keyword evidence="3 4" id="KW-0413">Isomerase</keyword>
<keyword evidence="2 4" id="KW-0663">Pyridoxal phosphate</keyword>
<dbReference type="AlphaFoldDB" id="A0A3D9L0F5"/>
<dbReference type="InterPro" id="IPR020622">
    <property type="entry name" value="Ala_racemase_pyridoxalP-BS"/>
</dbReference>
<evidence type="ECO:0000256" key="1">
    <source>
        <dbReference type="ARBA" id="ARBA00001933"/>
    </source>
</evidence>
<dbReference type="OrthoDB" id="9801978at2"/>
<dbReference type="GO" id="GO:0008784">
    <property type="term" value="F:alanine racemase activity"/>
    <property type="evidence" value="ECO:0007669"/>
    <property type="project" value="UniProtKB-UniRule"/>
</dbReference>
<dbReference type="RefSeq" id="WP_115869078.1">
    <property type="nucleotide sequence ID" value="NZ_QREG01000015.1"/>
</dbReference>
<comment type="function">
    <text evidence="4">Catalyzes the interconversion of L-alanine and D-alanine. May also act on other amino acids.</text>
</comment>
<dbReference type="PANTHER" id="PTHR30511">
    <property type="entry name" value="ALANINE RACEMASE"/>
    <property type="match status" value="1"/>
</dbReference>
<evidence type="ECO:0000313" key="9">
    <source>
        <dbReference type="Proteomes" id="UP000256779"/>
    </source>
</evidence>
<dbReference type="SUPFAM" id="SSF50621">
    <property type="entry name" value="Alanine racemase C-terminal domain-like"/>
    <property type="match status" value="1"/>
</dbReference>
<feature type="binding site" evidence="4 6">
    <location>
        <position position="323"/>
    </location>
    <ligand>
        <name>substrate</name>
    </ligand>
</feature>
<dbReference type="Gene3D" id="3.20.20.10">
    <property type="entry name" value="Alanine racemase"/>
    <property type="match status" value="1"/>
</dbReference>
<dbReference type="EMBL" id="QREG01000015">
    <property type="protein sequence ID" value="RED96224.1"/>
    <property type="molecule type" value="Genomic_DNA"/>
</dbReference>
<feature type="active site" description="Proton acceptor; specific for L-alanine" evidence="4">
    <location>
        <position position="275"/>
    </location>
</feature>
<dbReference type="HAMAP" id="MF_01201">
    <property type="entry name" value="Ala_racemase"/>
    <property type="match status" value="1"/>
</dbReference>
<comment type="pathway">
    <text evidence="4">Amino-acid biosynthesis; D-alanine biosynthesis; D-alanine from L-alanine: step 1/1.</text>
</comment>
<accession>A0A3D9L0F5</accession>
<dbReference type="InterPro" id="IPR009006">
    <property type="entry name" value="Ala_racemase/Decarboxylase_C"/>
</dbReference>
<protein>
    <recommendedName>
        <fullName evidence="4">Alanine racemase</fullName>
        <ecNumber evidence="4">5.1.1.1</ecNumber>
    </recommendedName>
</protein>
<comment type="similarity">
    <text evidence="4">Belongs to the alanine racemase family.</text>
</comment>
<dbReference type="UniPathway" id="UPA00042">
    <property type="reaction ID" value="UER00497"/>
</dbReference>
<dbReference type="SUPFAM" id="SSF51419">
    <property type="entry name" value="PLP-binding barrel"/>
    <property type="match status" value="1"/>
</dbReference>
<dbReference type="Proteomes" id="UP000256779">
    <property type="component" value="Unassembled WGS sequence"/>
</dbReference>
<proteinExistence type="inferred from homology"/>
<dbReference type="Pfam" id="PF01168">
    <property type="entry name" value="Ala_racemase_N"/>
    <property type="match status" value="1"/>
</dbReference>
<reference evidence="8 9" key="1">
    <citation type="submission" date="2018-07" db="EMBL/GenBank/DDBJ databases">
        <title>Genomic Encyclopedia of Type Strains, Phase IV (KMG-IV): sequencing the most valuable type-strain genomes for metagenomic binning, comparative biology and taxonomic classification.</title>
        <authorList>
            <person name="Goeker M."/>
        </authorList>
    </citation>
    <scope>NUCLEOTIDE SEQUENCE [LARGE SCALE GENOMIC DNA]</scope>
    <source>
        <strain evidence="8 9">DSM 4134</strain>
    </source>
</reference>
<dbReference type="InterPro" id="IPR011079">
    <property type="entry name" value="Ala_racemase_C"/>
</dbReference>
<feature type="active site" description="Proton acceptor; specific for D-alanine" evidence="4">
    <location>
        <position position="36"/>
    </location>
</feature>
<dbReference type="PROSITE" id="PS00395">
    <property type="entry name" value="ALANINE_RACEMASE"/>
    <property type="match status" value="1"/>
</dbReference>
<feature type="modified residue" description="N6-(pyridoxal phosphate)lysine" evidence="4 5">
    <location>
        <position position="36"/>
    </location>
</feature>
<evidence type="ECO:0000259" key="7">
    <source>
        <dbReference type="SMART" id="SM01005"/>
    </source>
</evidence>
<name>A0A3D9L0F5_MARFU</name>
<comment type="cofactor">
    <cofactor evidence="1 4 5">
        <name>pyridoxal 5'-phosphate</name>
        <dbReference type="ChEBI" id="CHEBI:597326"/>
    </cofactor>
</comment>
<dbReference type="Gene3D" id="2.40.37.10">
    <property type="entry name" value="Lyase, Ornithine Decarboxylase, Chain A, domain 1"/>
    <property type="match status" value="1"/>
</dbReference>
<comment type="catalytic activity">
    <reaction evidence="4">
        <text>L-alanine = D-alanine</text>
        <dbReference type="Rhea" id="RHEA:20249"/>
        <dbReference type="ChEBI" id="CHEBI:57416"/>
        <dbReference type="ChEBI" id="CHEBI:57972"/>
        <dbReference type="EC" id="5.1.1.1"/>
    </reaction>
</comment>
<evidence type="ECO:0000313" key="8">
    <source>
        <dbReference type="EMBL" id="RED96224.1"/>
    </source>
</evidence>
<dbReference type="PRINTS" id="PR00992">
    <property type="entry name" value="ALARACEMASE"/>
</dbReference>
<sequence length="384" mass="43191">MFATSEIELDQSALAQNLKFIRSIIGNDVRLSSVVKGNAYGHGIFEFVPMAEAQGVDHFSVFSADEALEVTNISLNKSSVMIMGYVGPDELEWAVLNDVEFFVFEMGRLKQAYEIAKKFDTRARIHIEFETGLHRTGFSKSELNQLVSFIQDKKDYFEVLGDCTHYAGAESIANYLRIKNQIKKFNKMDRWIRNQGITPKFKHTACSAAAISYPKSRMDMVRIGILQYGFWPSKETFIDCIKHSESREDPLRRVIKWKSRVMAVKEVDTGEFIGYGTTFMATENMKIATVPVGYSHGYSRSLSNQGRVLIHGKRLAVVGIVNMNLLIVDVSECPEAAPGDEVVLIGEQGDVAVSVASFSELSDQLNYELLTRLPRNIPRTVVKN</sequence>
<feature type="binding site" evidence="4 6">
    <location>
        <position position="135"/>
    </location>
    <ligand>
        <name>substrate</name>
    </ligand>
</feature>
<dbReference type="InterPro" id="IPR000821">
    <property type="entry name" value="Ala_racemase"/>
</dbReference>